<dbReference type="PANTHER" id="PTHR34138:SF1">
    <property type="entry name" value="CELL SHAPE-DETERMINING PROTEIN MREC"/>
    <property type="match status" value="1"/>
</dbReference>
<dbReference type="AlphaFoldDB" id="A0A382V7X5"/>
<name>A0A382V7X5_9ZZZZ</name>
<feature type="non-terminal residue" evidence="2">
    <location>
        <position position="133"/>
    </location>
</feature>
<reference evidence="2" key="1">
    <citation type="submission" date="2018-05" db="EMBL/GenBank/DDBJ databases">
        <authorList>
            <person name="Lanie J.A."/>
            <person name="Ng W.-L."/>
            <person name="Kazmierczak K.M."/>
            <person name="Andrzejewski T.M."/>
            <person name="Davidsen T.M."/>
            <person name="Wayne K.J."/>
            <person name="Tettelin H."/>
            <person name="Glass J.I."/>
            <person name="Rusch D."/>
            <person name="Podicherti R."/>
            <person name="Tsui H.-C.T."/>
            <person name="Winkler M.E."/>
        </authorList>
    </citation>
    <scope>NUCLEOTIDE SEQUENCE</scope>
</reference>
<dbReference type="GO" id="GO:0005886">
    <property type="term" value="C:plasma membrane"/>
    <property type="evidence" value="ECO:0007669"/>
    <property type="project" value="TreeGrafter"/>
</dbReference>
<proteinExistence type="predicted"/>
<feature type="coiled-coil region" evidence="1">
    <location>
        <begin position="71"/>
        <end position="98"/>
    </location>
</feature>
<organism evidence="2">
    <name type="scientific">marine metagenome</name>
    <dbReference type="NCBI Taxonomy" id="408172"/>
    <lineage>
        <taxon>unclassified sequences</taxon>
        <taxon>metagenomes</taxon>
        <taxon>ecological metagenomes</taxon>
    </lineage>
</organism>
<evidence type="ECO:0008006" key="3">
    <source>
        <dbReference type="Google" id="ProtNLM"/>
    </source>
</evidence>
<dbReference type="GO" id="GO:0008360">
    <property type="term" value="P:regulation of cell shape"/>
    <property type="evidence" value="ECO:0007669"/>
    <property type="project" value="InterPro"/>
</dbReference>
<accession>A0A382V7X5</accession>
<keyword evidence="1" id="KW-0175">Coiled coil</keyword>
<evidence type="ECO:0000313" key="2">
    <source>
        <dbReference type="EMBL" id="SVD42135.1"/>
    </source>
</evidence>
<sequence>MVQRNRNFICIGLCVMAGLTLLGLPADRQEVVARQLCLGAWSTGQWVFSRVISFARGEQRSQYLLTQNVALALENMRLREAAEENRRLRQALVFRQRNPTGEVIPAEVIGRDPDQMFDFLVINAGRDVGLLPD</sequence>
<dbReference type="InterPro" id="IPR007221">
    <property type="entry name" value="MreC"/>
</dbReference>
<dbReference type="Gene3D" id="2.40.10.340">
    <property type="entry name" value="Rod shape-determining protein MreC, domain 1"/>
    <property type="match status" value="1"/>
</dbReference>
<protein>
    <recommendedName>
        <fullName evidence="3">Rod shape-determining protein MreC</fullName>
    </recommendedName>
</protein>
<evidence type="ECO:0000256" key="1">
    <source>
        <dbReference type="SAM" id="Coils"/>
    </source>
</evidence>
<dbReference type="PANTHER" id="PTHR34138">
    <property type="entry name" value="CELL SHAPE-DETERMINING PROTEIN MREC"/>
    <property type="match status" value="1"/>
</dbReference>
<gene>
    <name evidence="2" type="ORF">METZ01_LOCUS394989</name>
</gene>
<dbReference type="InterPro" id="IPR042177">
    <property type="entry name" value="Cell/Rod_1"/>
</dbReference>
<dbReference type="EMBL" id="UINC01149575">
    <property type="protein sequence ID" value="SVD42135.1"/>
    <property type="molecule type" value="Genomic_DNA"/>
</dbReference>